<comment type="caution">
    <text evidence="1">The sequence shown here is derived from an EMBL/GenBank/DDBJ whole genome shotgun (WGS) entry which is preliminary data.</text>
</comment>
<dbReference type="EMBL" id="BAABME010022344">
    <property type="protein sequence ID" value="GAA0165579.1"/>
    <property type="molecule type" value="Genomic_DNA"/>
</dbReference>
<keyword evidence="2" id="KW-1185">Reference proteome</keyword>
<evidence type="ECO:0000313" key="1">
    <source>
        <dbReference type="EMBL" id="GAA0165579.1"/>
    </source>
</evidence>
<accession>A0AAV3QPC3</accession>
<organism evidence="1 2">
    <name type="scientific">Lithospermum erythrorhizon</name>
    <name type="common">Purple gromwell</name>
    <name type="synonym">Lithospermum officinale var. erythrorhizon</name>
    <dbReference type="NCBI Taxonomy" id="34254"/>
    <lineage>
        <taxon>Eukaryota</taxon>
        <taxon>Viridiplantae</taxon>
        <taxon>Streptophyta</taxon>
        <taxon>Embryophyta</taxon>
        <taxon>Tracheophyta</taxon>
        <taxon>Spermatophyta</taxon>
        <taxon>Magnoliopsida</taxon>
        <taxon>eudicotyledons</taxon>
        <taxon>Gunneridae</taxon>
        <taxon>Pentapetalae</taxon>
        <taxon>asterids</taxon>
        <taxon>lamiids</taxon>
        <taxon>Boraginales</taxon>
        <taxon>Boraginaceae</taxon>
        <taxon>Boraginoideae</taxon>
        <taxon>Lithospermeae</taxon>
        <taxon>Lithospermum</taxon>
    </lineage>
</organism>
<name>A0AAV3QPC3_LITER</name>
<sequence>MMKSFLSKGAHGGGYLPKTSWKQTTLRKNEGGLKIKDLYRWNLACMPKHIWNVCCGKESLWVKWIHTYRKRGQSIWDITMRSIDS</sequence>
<evidence type="ECO:0000313" key="2">
    <source>
        <dbReference type="Proteomes" id="UP001454036"/>
    </source>
</evidence>
<reference evidence="1 2" key="1">
    <citation type="submission" date="2024-01" db="EMBL/GenBank/DDBJ databases">
        <title>The complete chloroplast genome sequence of Lithospermum erythrorhizon: insights into the phylogenetic relationship among Boraginaceae species and the maternal lineages of purple gromwells.</title>
        <authorList>
            <person name="Okada T."/>
            <person name="Watanabe K."/>
        </authorList>
    </citation>
    <scope>NUCLEOTIDE SEQUENCE [LARGE SCALE GENOMIC DNA]</scope>
</reference>
<proteinExistence type="predicted"/>
<protein>
    <submittedName>
        <fullName evidence="1">Uncharacterized protein</fullName>
    </submittedName>
</protein>
<dbReference type="AlphaFoldDB" id="A0AAV3QPC3"/>
<gene>
    <name evidence="1" type="ORF">LIER_40012</name>
</gene>
<dbReference type="Proteomes" id="UP001454036">
    <property type="component" value="Unassembled WGS sequence"/>
</dbReference>